<proteinExistence type="predicted"/>
<feature type="region of interest" description="Disordered" evidence="1">
    <location>
        <begin position="1"/>
        <end position="29"/>
    </location>
</feature>
<organism evidence="2 3">
    <name type="scientific">Candidatus Terrybacteria bacterium RIFCSPLOWO2_01_FULL_58_14</name>
    <dbReference type="NCBI Taxonomy" id="1802369"/>
    <lineage>
        <taxon>Bacteria</taxon>
        <taxon>Candidatus Terryibacteriota</taxon>
    </lineage>
</organism>
<dbReference type="AlphaFoldDB" id="A0A1G2Q0L1"/>
<feature type="compositionally biased region" description="Basic and acidic residues" evidence="1">
    <location>
        <begin position="9"/>
        <end position="19"/>
    </location>
</feature>
<sequence>MLASSATCKIERPEKRSDEGPPEGNPSTSLRVLDFAAALRAGEIGKGEKRWARLRAGYPVALRRVK</sequence>
<comment type="caution">
    <text evidence="2">The sequence shown here is derived from an EMBL/GenBank/DDBJ whole genome shotgun (WGS) entry which is preliminary data.</text>
</comment>
<evidence type="ECO:0000313" key="2">
    <source>
        <dbReference type="EMBL" id="OHA54108.1"/>
    </source>
</evidence>
<protein>
    <submittedName>
        <fullName evidence="2">Uncharacterized protein</fullName>
    </submittedName>
</protein>
<evidence type="ECO:0000256" key="1">
    <source>
        <dbReference type="SAM" id="MobiDB-lite"/>
    </source>
</evidence>
<reference evidence="2 3" key="1">
    <citation type="journal article" date="2016" name="Nat. Commun.">
        <title>Thousands of microbial genomes shed light on interconnected biogeochemical processes in an aquifer system.</title>
        <authorList>
            <person name="Anantharaman K."/>
            <person name="Brown C.T."/>
            <person name="Hug L.A."/>
            <person name="Sharon I."/>
            <person name="Castelle C.J."/>
            <person name="Probst A.J."/>
            <person name="Thomas B.C."/>
            <person name="Singh A."/>
            <person name="Wilkins M.J."/>
            <person name="Karaoz U."/>
            <person name="Brodie E.L."/>
            <person name="Williams K.H."/>
            <person name="Hubbard S.S."/>
            <person name="Banfield J.F."/>
        </authorList>
    </citation>
    <scope>NUCLEOTIDE SEQUENCE [LARGE SCALE GENOMIC DNA]</scope>
</reference>
<accession>A0A1G2Q0L1</accession>
<name>A0A1G2Q0L1_9BACT</name>
<gene>
    <name evidence="2" type="ORF">A2991_03710</name>
</gene>
<evidence type="ECO:0000313" key="3">
    <source>
        <dbReference type="Proteomes" id="UP000177865"/>
    </source>
</evidence>
<dbReference type="Proteomes" id="UP000177865">
    <property type="component" value="Unassembled WGS sequence"/>
</dbReference>
<dbReference type="EMBL" id="MHSZ01000002">
    <property type="protein sequence ID" value="OHA54108.1"/>
    <property type="molecule type" value="Genomic_DNA"/>
</dbReference>